<gene>
    <name evidence="16" type="primary">LOC111121658</name>
</gene>
<reference evidence="16" key="1">
    <citation type="submission" date="2025-08" db="UniProtKB">
        <authorList>
            <consortium name="RefSeq"/>
        </authorList>
    </citation>
    <scope>IDENTIFICATION</scope>
    <source>
        <tissue evidence="16">Whole sample</tissue>
    </source>
</reference>
<comment type="catalytic activity">
    <reaction evidence="9">
        <text>15-hydroxy-(5Z,8Z,11Z,13E)-eicosatetraenoate + ATP + CoA = 15-hydroxy-(5Z,8Z,11Z,13E)-eicosatetraenoyl-CoA + AMP + diphosphate</text>
        <dbReference type="Rhea" id="RHEA:52116"/>
        <dbReference type="ChEBI" id="CHEBI:30616"/>
        <dbReference type="ChEBI" id="CHEBI:33019"/>
        <dbReference type="ChEBI" id="CHEBI:57287"/>
        <dbReference type="ChEBI" id="CHEBI:78832"/>
        <dbReference type="ChEBI" id="CHEBI:136409"/>
        <dbReference type="ChEBI" id="CHEBI:456215"/>
    </reaction>
    <physiologicalReaction direction="left-to-right" evidence="9">
        <dbReference type="Rhea" id="RHEA:52117"/>
    </physiologicalReaction>
</comment>
<evidence type="ECO:0000256" key="3">
    <source>
        <dbReference type="ARBA" id="ARBA00022741"/>
    </source>
</evidence>
<evidence type="ECO:0000256" key="9">
    <source>
        <dbReference type="ARBA" id="ARBA00024532"/>
    </source>
</evidence>
<dbReference type="InterPro" id="IPR000873">
    <property type="entry name" value="AMP-dep_synth/lig_dom"/>
</dbReference>
<evidence type="ECO:0000256" key="8">
    <source>
        <dbReference type="ARBA" id="ARBA00024495"/>
    </source>
</evidence>
<comment type="catalytic activity">
    <reaction evidence="10">
        <text>(5Z,8Z,11Z,14Z)-eicosatetraenoate + ATP + CoA = (5Z,8Z,11Z,14Z)-eicosatetraenoyl-CoA + AMP + diphosphate</text>
        <dbReference type="Rhea" id="RHEA:19713"/>
        <dbReference type="ChEBI" id="CHEBI:30616"/>
        <dbReference type="ChEBI" id="CHEBI:32395"/>
        <dbReference type="ChEBI" id="CHEBI:33019"/>
        <dbReference type="ChEBI" id="CHEBI:57287"/>
        <dbReference type="ChEBI" id="CHEBI:57368"/>
        <dbReference type="ChEBI" id="CHEBI:456215"/>
        <dbReference type="EC" id="6.2.1.15"/>
    </reaction>
    <physiologicalReaction direction="left-to-right" evidence="10">
        <dbReference type="Rhea" id="RHEA:19714"/>
    </physiologicalReaction>
</comment>
<evidence type="ECO:0000256" key="13">
    <source>
        <dbReference type="RuleBase" id="RU369030"/>
    </source>
</evidence>
<comment type="catalytic activity">
    <reaction evidence="8">
        <text>12-hydroxy-(5Z,8Z,10E,14Z)-eicosatetraenoate + ATP + CoA = 12-hydroxy-(5Z,8Z,10E,14Z)-eicosatetraenoyl-CoA + AMP + diphosphate</text>
        <dbReference type="Rhea" id="RHEA:52112"/>
        <dbReference type="ChEBI" id="CHEBI:30616"/>
        <dbReference type="ChEBI" id="CHEBI:33019"/>
        <dbReference type="ChEBI" id="CHEBI:57287"/>
        <dbReference type="ChEBI" id="CHEBI:90718"/>
        <dbReference type="ChEBI" id="CHEBI:136408"/>
        <dbReference type="ChEBI" id="CHEBI:456215"/>
    </reaction>
    <physiologicalReaction direction="left-to-right" evidence="8">
        <dbReference type="Rhea" id="RHEA:52113"/>
    </physiologicalReaction>
</comment>
<evidence type="ECO:0000313" key="16">
    <source>
        <dbReference type="RefSeq" id="XP_022318729.1"/>
    </source>
</evidence>
<dbReference type="KEGG" id="cvn:111121658"/>
<dbReference type="GeneID" id="111121658"/>
<comment type="catalytic activity">
    <reaction evidence="11">
        <text>(E)-hexadec-2-enoate + ATP + CoA = (2E)-hexadecenoyl-CoA + AMP + diphosphate</text>
        <dbReference type="Rhea" id="RHEA:36139"/>
        <dbReference type="ChEBI" id="CHEBI:30616"/>
        <dbReference type="ChEBI" id="CHEBI:33019"/>
        <dbReference type="ChEBI" id="CHEBI:57287"/>
        <dbReference type="ChEBI" id="CHEBI:61526"/>
        <dbReference type="ChEBI" id="CHEBI:72745"/>
        <dbReference type="ChEBI" id="CHEBI:456215"/>
    </reaction>
    <physiologicalReaction direction="left-to-right" evidence="11">
        <dbReference type="Rhea" id="RHEA:36140"/>
    </physiologicalReaction>
</comment>
<dbReference type="GO" id="GO:0005783">
    <property type="term" value="C:endoplasmic reticulum"/>
    <property type="evidence" value="ECO:0007669"/>
    <property type="project" value="TreeGrafter"/>
</dbReference>
<dbReference type="InterPro" id="IPR045311">
    <property type="entry name" value="LC-FACS_euk"/>
</dbReference>
<evidence type="ECO:0000256" key="12">
    <source>
        <dbReference type="ARBA" id="ARBA00049139"/>
    </source>
</evidence>
<proteinExistence type="inferred from homology"/>
<feature type="domain" description="AMP-dependent synthetase/ligase" evidence="14">
    <location>
        <begin position="93"/>
        <end position="509"/>
    </location>
</feature>
<comment type="catalytic activity">
    <reaction evidence="6">
        <text>5-hydroxy-(6E,8Z,11Z,14Z)-eicosatetraenoate + ATP + CoA = 5-hydroxy-(6E,8Z,11Z,14Z)-eicosatetraenoyl-CoA + AMP + diphosphate</text>
        <dbReference type="Rhea" id="RHEA:52108"/>
        <dbReference type="ChEBI" id="CHEBI:30616"/>
        <dbReference type="ChEBI" id="CHEBI:33019"/>
        <dbReference type="ChEBI" id="CHEBI:57287"/>
        <dbReference type="ChEBI" id="CHEBI:65341"/>
        <dbReference type="ChEBI" id="CHEBI:136407"/>
        <dbReference type="ChEBI" id="CHEBI:456215"/>
    </reaction>
    <physiologicalReaction direction="left-to-right" evidence="6">
        <dbReference type="Rhea" id="RHEA:52109"/>
    </physiologicalReaction>
</comment>
<keyword evidence="15" id="KW-1185">Reference proteome</keyword>
<comment type="similarity">
    <text evidence="1 13">Belongs to the ATP-dependent AMP-binding enzyme family.</text>
</comment>
<dbReference type="OrthoDB" id="1700726at2759"/>
<evidence type="ECO:0000256" key="1">
    <source>
        <dbReference type="ARBA" id="ARBA00006432"/>
    </source>
</evidence>
<evidence type="ECO:0000256" key="5">
    <source>
        <dbReference type="ARBA" id="ARBA00022840"/>
    </source>
</evidence>
<keyword evidence="13" id="KW-0443">Lipid metabolism</keyword>
<dbReference type="PROSITE" id="PS00455">
    <property type="entry name" value="AMP_BINDING"/>
    <property type="match status" value="1"/>
</dbReference>
<dbReference type="Gene3D" id="3.40.50.12780">
    <property type="entry name" value="N-terminal domain of ligase-like"/>
    <property type="match status" value="1"/>
</dbReference>
<evidence type="ECO:0000256" key="4">
    <source>
        <dbReference type="ARBA" id="ARBA00022832"/>
    </source>
</evidence>
<keyword evidence="5 13" id="KW-0067">ATP-binding</keyword>
<protein>
    <recommendedName>
        <fullName evidence="13">Long-chain-fatty-acid--CoA ligase</fullName>
        <ecNumber evidence="13">6.2.1.3</ecNumber>
    </recommendedName>
</protein>
<evidence type="ECO:0000259" key="14">
    <source>
        <dbReference type="Pfam" id="PF00501"/>
    </source>
</evidence>
<keyword evidence="2 13" id="KW-0436">Ligase</keyword>
<dbReference type="GO" id="GO:0005524">
    <property type="term" value="F:ATP binding"/>
    <property type="evidence" value="ECO:0007669"/>
    <property type="project" value="UniProtKB-KW"/>
</dbReference>
<dbReference type="PANTHER" id="PTHR43272:SF107">
    <property type="entry name" value="LONG-CHAIN-FATTY-ACID--COA LIGASE 5"/>
    <property type="match status" value="1"/>
</dbReference>
<dbReference type="GO" id="GO:0047676">
    <property type="term" value="F:arachidonate-CoA ligase activity"/>
    <property type="evidence" value="ECO:0007669"/>
    <property type="project" value="UniProtKB-EC"/>
</dbReference>
<name>A0A8B8CU34_CRAVI</name>
<dbReference type="Pfam" id="PF00501">
    <property type="entry name" value="AMP-binding"/>
    <property type="match status" value="1"/>
</dbReference>
<comment type="catalytic activity">
    <reaction evidence="12">
        <text>hexadecanoate + ATP + CoA = hexadecanoyl-CoA + AMP + diphosphate</text>
        <dbReference type="Rhea" id="RHEA:30751"/>
        <dbReference type="ChEBI" id="CHEBI:7896"/>
        <dbReference type="ChEBI" id="CHEBI:30616"/>
        <dbReference type="ChEBI" id="CHEBI:33019"/>
        <dbReference type="ChEBI" id="CHEBI:57287"/>
        <dbReference type="ChEBI" id="CHEBI:57379"/>
        <dbReference type="ChEBI" id="CHEBI:456215"/>
    </reaction>
    <physiologicalReaction direction="left-to-right" evidence="12">
        <dbReference type="Rhea" id="RHEA:30752"/>
    </physiologicalReaction>
</comment>
<dbReference type="InterPro" id="IPR042099">
    <property type="entry name" value="ANL_N_sf"/>
</dbReference>
<dbReference type="AlphaFoldDB" id="A0A8B8CU34"/>
<keyword evidence="4 13" id="KW-0276">Fatty acid metabolism</keyword>
<dbReference type="CDD" id="cd05927">
    <property type="entry name" value="LC-FACS_euk"/>
    <property type="match status" value="1"/>
</dbReference>
<evidence type="ECO:0000313" key="15">
    <source>
        <dbReference type="Proteomes" id="UP000694844"/>
    </source>
</evidence>
<evidence type="ECO:0000256" key="6">
    <source>
        <dbReference type="ARBA" id="ARBA00024469"/>
    </source>
</evidence>
<accession>A0A8B8CU34</accession>
<dbReference type="PANTHER" id="PTHR43272">
    <property type="entry name" value="LONG-CHAIN-FATTY-ACID--COA LIGASE"/>
    <property type="match status" value="1"/>
</dbReference>
<sequence>MSKKMSDFFSDASALSIGAGVVTAVSAAAATYYLSTRPEPNVLPPIDLTDQSVVLEDGTRLSRFTRAGNLMKYLYDDVKTTYDAFQRGMKISGDKPCLGTRTGPNLEYEWISYREVYEKSRAFGSGLLAKGLKPDDSSFIGIYSINRPEWVFTEQACSMFSMVSVPLYDSLGPDACKYIIKQGDIRYVVCDSTQKTKNLLAKADQCPSLKCIIMMDSPSEELKSEAAKCKVELIQFQDFLEFGKKNLKEPKPPKESDLATICYTSGTTGDPKGVMLTHANLICNMSAVAFMALKAISVSEDDVHISYLPLAHMFERGMQIICYMHGCQVGFFRGDVKLLTEDMQTLRPTLFITVPRLLNRIYDKIVNSVQGSALKSKLLEWAVEAKSKEVENYIVRKDSIWDKLVFGKVQNLLGGRVKIVITGSAPLEAKVFKFIRAAFGCVVMEGYGQTEATAGITFSIPGDPSTGHVGCPLPCCKVKLVDVPEMDYYAKDNKGEICSYSYSTFIGYFKNEEKTKEAIDDDGWLHTGDIGQWLPNGTLKIIDRKKNIFKLSQGEYIATEKIENCYSRSRFVAQAFVDGNSLKNNVVGIIVPDPEVMPDWAKKEGLSPDMKELCENKKVKEMIFKDIVRIGKEAGLKTFEQVANIHLFPELFSLENDLLTPTFKNKRPVLRKRFQSVINDLYAEFEK</sequence>
<dbReference type="Proteomes" id="UP000694844">
    <property type="component" value="Chromosome 2"/>
</dbReference>
<evidence type="ECO:0000256" key="7">
    <source>
        <dbReference type="ARBA" id="ARBA00024484"/>
    </source>
</evidence>
<dbReference type="RefSeq" id="XP_022318729.1">
    <property type="nucleotide sequence ID" value="XM_022463021.1"/>
</dbReference>
<dbReference type="SUPFAM" id="SSF56801">
    <property type="entry name" value="Acetyl-CoA synthetase-like"/>
    <property type="match status" value="1"/>
</dbReference>
<keyword evidence="3 13" id="KW-0547">Nucleotide-binding</keyword>
<comment type="function">
    <text evidence="13">Catalyzes the conversion of long-chain fatty acids to their active form acyl-CoAs for both synthesis of cellular lipids, and degradation via beta-oxidation.</text>
</comment>
<evidence type="ECO:0000256" key="2">
    <source>
        <dbReference type="ARBA" id="ARBA00022598"/>
    </source>
</evidence>
<organism evidence="15 16">
    <name type="scientific">Crassostrea virginica</name>
    <name type="common">Eastern oyster</name>
    <dbReference type="NCBI Taxonomy" id="6565"/>
    <lineage>
        <taxon>Eukaryota</taxon>
        <taxon>Metazoa</taxon>
        <taxon>Spiralia</taxon>
        <taxon>Lophotrochozoa</taxon>
        <taxon>Mollusca</taxon>
        <taxon>Bivalvia</taxon>
        <taxon>Autobranchia</taxon>
        <taxon>Pteriomorphia</taxon>
        <taxon>Ostreida</taxon>
        <taxon>Ostreoidea</taxon>
        <taxon>Ostreidae</taxon>
        <taxon>Crassostrea</taxon>
    </lineage>
</organism>
<evidence type="ECO:0000256" key="11">
    <source>
        <dbReference type="ARBA" id="ARBA00024565"/>
    </source>
</evidence>
<evidence type="ECO:0000256" key="10">
    <source>
        <dbReference type="ARBA" id="ARBA00024548"/>
    </source>
</evidence>
<dbReference type="GO" id="GO:0016020">
    <property type="term" value="C:membrane"/>
    <property type="evidence" value="ECO:0007669"/>
    <property type="project" value="TreeGrafter"/>
</dbReference>
<dbReference type="EC" id="6.2.1.3" evidence="13"/>
<comment type="catalytic activity">
    <reaction evidence="7">
        <text>a long-chain fatty acid + ATP + CoA = a long-chain fatty acyl-CoA + AMP + diphosphate</text>
        <dbReference type="Rhea" id="RHEA:15421"/>
        <dbReference type="ChEBI" id="CHEBI:30616"/>
        <dbReference type="ChEBI" id="CHEBI:33019"/>
        <dbReference type="ChEBI" id="CHEBI:57287"/>
        <dbReference type="ChEBI" id="CHEBI:57560"/>
        <dbReference type="ChEBI" id="CHEBI:83139"/>
        <dbReference type="ChEBI" id="CHEBI:456215"/>
        <dbReference type="EC" id="6.2.1.3"/>
    </reaction>
    <physiologicalReaction direction="left-to-right" evidence="7">
        <dbReference type="Rhea" id="RHEA:15422"/>
    </physiologicalReaction>
</comment>
<dbReference type="InterPro" id="IPR020845">
    <property type="entry name" value="AMP-binding_CS"/>
</dbReference>